<dbReference type="Proteomes" id="UP000013996">
    <property type="component" value="Unassembled WGS sequence"/>
</dbReference>
<proteinExistence type="predicted"/>
<protein>
    <submittedName>
        <fullName evidence="1">Uncharacterized protein</fullName>
    </submittedName>
</protein>
<evidence type="ECO:0000313" key="1">
    <source>
        <dbReference type="EMBL" id="EOQ90563.1"/>
    </source>
</evidence>
<dbReference type="STRING" id="1249483.LEP1GSC202_3896"/>
<name>A0A5E8HIL9_9LEPT</name>
<organism evidence="1 2">
    <name type="scientific">Leptospira yanagawae serovar Saopaulo str. Sao Paulo = ATCC 700523</name>
    <dbReference type="NCBI Taxonomy" id="1249483"/>
    <lineage>
        <taxon>Bacteria</taxon>
        <taxon>Pseudomonadati</taxon>
        <taxon>Spirochaetota</taxon>
        <taxon>Spirochaetia</taxon>
        <taxon>Leptospirales</taxon>
        <taxon>Leptospiraceae</taxon>
        <taxon>Leptospira</taxon>
    </lineage>
</organism>
<dbReference type="AlphaFoldDB" id="A0A5E8HIL9"/>
<accession>A0A5E8HIL9</accession>
<gene>
    <name evidence="1" type="ORF">LEP1GSC202_3896</name>
</gene>
<sequence>MGPFLWFLDFHFLISFFQFSLNTYDSPNFLFPFFTFHISVSFDLLI</sequence>
<dbReference type="EMBL" id="AOGX02000008">
    <property type="protein sequence ID" value="EOQ90563.1"/>
    <property type="molecule type" value="Genomic_DNA"/>
</dbReference>
<evidence type="ECO:0000313" key="2">
    <source>
        <dbReference type="Proteomes" id="UP000013996"/>
    </source>
</evidence>
<reference evidence="1 2" key="1">
    <citation type="submission" date="2013-04" db="EMBL/GenBank/DDBJ databases">
        <authorList>
            <person name="Harkins D.M."/>
            <person name="Durkin A.S."/>
            <person name="Brinkac L.M."/>
            <person name="Haft D.H."/>
            <person name="Selengut J.D."/>
            <person name="Sanka R."/>
            <person name="DePew J."/>
            <person name="Purushe J."/>
            <person name="Hartskeerl R.A."/>
            <person name="Ahmed A."/>
            <person name="van der Linden H."/>
            <person name="Goris M.G.A."/>
            <person name="Vinetz J.M."/>
            <person name="Sutton G.G."/>
            <person name="Nierman W.C."/>
            <person name="Fouts D.E."/>
        </authorList>
    </citation>
    <scope>NUCLEOTIDE SEQUENCE [LARGE SCALE GENOMIC DNA]</scope>
    <source>
        <strain evidence="1 2">Sao Paulo</strain>
    </source>
</reference>
<comment type="caution">
    <text evidence="1">The sequence shown here is derived from an EMBL/GenBank/DDBJ whole genome shotgun (WGS) entry which is preliminary data.</text>
</comment>